<dbReference type="Proteomes" id="UP000552097">
    <property type="component" value="Unassembled WGS sequence"/>
</dbReference>
<dbReference type="InterPro" id="IPR047057">
    <property type="entry name" value="MerR_fam"/>
</dbReference>
<dbReference type="PRINTS" id="PR00040">
    <property type="entry name" value="HTHMERR"/>
</dbReference>
<dbReference type="GO" id="GO:0003677">
    <property type="term" value="F:DNA binding"/>
    <property type="evidence" value="ECO:0007669"/>
    <property type="project" value="UniProtKB-KW"/>
</dbReference>
<evidence type="ECO:0000259" key="2">
    <source>
        <dbReference type="PROSITE" id="PS50937"/>
    </source>
</evidence>
<dbReference type="SUPFAM" id="SSF46955">
    <property type="entry name" value="Putative DNA-binding domain"/>
    <property type="match status" value="1"/>
</dbReference>
<evidence type="ECO:0000313" key="3">
    <source>
        <dbReference type="EMBL" id="MBB5804132.1"/>
    </source>
</evidence>
<dbReference type="EMBL" id="JACHMO010000001">
    <property type="protein sequence ID" value="MBB5804132.1"/>
    <property type="molecule type" value="Genomic_DNA"/>
</dbReference>
<dbReference type="AlphaFoldDB" id="A0A7W9M1R8"/>
<keyword evidence="1 3" id="KW-0238">DNA-binding</keyword>
<dbReference type="Pfam" id="PF13411">
    <property type="entry name" value="MerR_1"/>
    <property type="match status" value="1"/>
</dbReference>
<accession>A0A7W9M1R8</accession>
<dbReference type="PROSITE" id="PS50937">
    <property type="entry name" value="HTH_MERR_2"/>
    <property type="match status" value="1"/>
</dbReference>
<dbReference type="Gene3D" id="1.10.1660.10">
    <property type="match status" value="1"/>
</dbReference>
<dbReference type="CDD" id="cd00592">
    <property type="entry name" value="HTH_MerR-like"/>
    <property type="match status" value="1"/>
</dbReference>
<dbReference type="InterPro" id="IPR009061">
    <property type="entry name" value="DNA-bd_dom_put_sf"/>
</dbReference>
<protein>
    <submittedName>
        <fullName evidence="3">DNA-binding transcriptional MerR regulator</fullName>
    </submittedName>
</protein>
<dbReference type="RefSeq" id="WP_184921848.1">
    <property type="nucleotide sequence ID" value="NZ_JACHMO010000001.1"/>
</dbReference>
<evidence type="ECO:0000256" key="1">
    <source>
        <dbReference type="ARBA" id="ARBA00023125"/>
    </source>
</evidence>
<feature type="domain" description="HTH merR-type" evidence="2">
    <location>
        <begin position="6"/>
        <end position="74"/>
    </location>
</feature>
<gene>
    <name evidence="3" type="ORF">F4560_003900</name>
</gene>
<evidence type="ECO:0000313" key="4">
    <source>
        <dbReference type="Proteomes" id="UP000552097"/>
    </source>
</evidence>
<dbReference type="GO" id="GO:0003700">
    <property type="term" value="F:DNA-binding transcription factor activity"/>
    <property type="evidence" value="ECO:0007669"/>
    <property type="project" value="InterPro"/>
</dbReference>
<dbReference type="SMART" id="SM00422">
    <property type="entry name" value="HTH_MERR"/>
    <property type="match status" value="1"/>
</dbReference>
<proteinExistence type="predicted"/>
<organism evidence="3 4">
    <name type="scientific">Saccharothrix ecbatanensis</name>
    <dbReference type="NCBI Taxonomy" id="1105145"/>
    <lineage>
        <taxon>Bacteria</taxon>
        <taxon>Bacillati</taxon>
        <taxon>Actinomycetota</taxon>
        <taxon>Actinomycetes</taxon>
        <taxon>Pseudonocardiales</taxon>
        <taxon>Pseudonocardiaceae</taxon>
        <taxon>Saccharothrix</taxon>
    </lineage>
</organism>
<reference evidence="3 4" key="1">
    <citation type="submission" date="2020-08" db="EMBL/GenBank/DDBJ databases">
        <title>Sequencing the genomes of 1000 actinobacteria strains.</title>
        <authorList>
            <person name="Klenk H.-P."/>
        </authorList>
    </citation>
    <scope>NUCLEOTIDE SEQUENCE [LARGE SCALE GENOMIC DNA]</scope>
    <source>
        <strain evidence="3 4">DSM 45486</strain>
    </source>
</reference>
<dbReference type="PANTHER" id="PTHR30204:SF93">
    <property type="entry name" value="HTH MERR-TYPE DOMAIN-CONTAINING PROTEIN"/>
    <property type="match status" value="1"/>
</dbReference>
<keyword evidence="4" id="KW-1185">Reference proteome</keyword>
<dbReference type="PANTHER" id="PTHR30204">
    <property type="entry name" value="REDOX-CYCLING DRUG-SENSING TRANSCRIPTIONAL ACTIVATOR SOXR"/>
    <property type="match status" value="1"/>
</dbReference>
<name>A0A7W9M1R8_9PSEU</name>
<sequence length="294" mass="31603">MTGDTVLGIGDLARLTGVPVRTIRFYCDEGILDPPRSTGGHRRFDRDAVERLETVRRLRGLGLGLAVIADVLAGRRSLADVVAAERAALDVSLAELSWRRASLRAVEEASPAARDARLALLAAAQDGQAVRQSLTSFWSRHYLGPAPADTVEMFLSVSAPPPPADPTPAQVLAYAEMAVLTSDPSLRHRLAGRARVPDERALHDGVGQACALARPLVQAGRPPEPGPALDVFVAAYAAVWGARDTPAFRRALFGRTEVERDPRLRRYWRLVGTVTGEDVTVGVAQSWLLDALAA</sequence>
<comment type="caution">
    <text evidence="3">The sequence shown here is derived from an EMBL/GenBank/DDBJ whole genome shotgun (WGS) entry which is preliminary data.</text>
</comment>
<dbReference type="InterPro" id="IPR000551">
    <property type="entry name" value="MerR-type_HTH_dom"/>
</dbReference>